<gene>
    <name evidence="1" type="ORF">SCLTRI_LOCUS2617</name>
</gene>
<dbReference type="EMBL" id="CAJHIA010000009">
    <property type="protein sequence ID" value="CAD6442825.1"/>
    <property type="molecule type" value="Genomic_DNA"/>
</dbReference>
<evidence type="ECO:0000313" key="1">
    <source>
        <dbReference type="EMBL" id="CAD6442825.1"/>
    </source>
</evidence>
<reference evidence="1" key="1">
    <citation type="submission" date="2020-10" db="EMBL/GenBank/DDBJ databases">
        <authorList>
            <person name="Kusch S."/>
        </authorList>
    </citation>
    <scope>NUCLEOTIDE SEQUENCE</scope>
    <source>
        <strain evidence="1">SwB9</strain>
    </source>
</reference>
<dbReference type="OrthoDB" id="3564909at2759"/>
<protein>
    <submittedName>
        <fullName evidence="1">6421420b-aff3-4a9e-8d26-677ef5a655c6-CDS</fullName>
    </submittedName>
</protein>
<evidence type="ECO:0000313" key="2">
    <source>
        <dbReference type="Proteomes" id="UP000624404"/>
    </source>
</evidence>
<proteinExistence type="predicted"/>
<dbReference type="AlphaFoldDB" id="A0A8H2ZMX3"/>
<comment type="caution">
    <text evidence="1">The sequence shown here is derived from an EMBL/GenBank/DDBJ whole genome shotgun (WGS) entry which is preliminary data.</text>
</comment>
<keyword evidence="2" id="KW-1185">Reference proteome</keyword>
<accession>A0A8H2ZMX3</accession>
<name>A0A8H2ZMX3_9HELO</name>
<sequence>MRQHICGGECQEPYESCDEGEQKPGIFGENEAYLDINDDVVNHDEMSKVGMPVLACMRKEIKAIIELWRRPDIASRQERLRSYPKTLLHEMIHAFLKIYTCLCFKCYHNIPRTIGHTGYGMP</sequence>
<organism evidence="1 2">
    <name type="scientific">Sclerotinia trifoliorum</name>
    <dbReference type="NCBI Taxonomy" id="28548"/>
    <lineage>
        <taxon>Eukaryota</taxon>
        <taxon>Fungi</taxon>
        <taxon>Dikarya</taxon>
        <taxon>Ascomycota</taxon>
        <taxon>Pezizomycotina</taxon>
        <taxon>Leotiomycetes</taxon>
        <taxon>Helotiales</taxon>
        <taxon>Sclerotiniaceae</taxon>
        <taxon>Sclerotinia</taxon>
    </lineage>
</organism>
<dbReference type="Proteomes" id="UP000624404">
    <property type="component" value="Unassembled WGS sequence"/>
</dbReference>